<dbReference type="RefSeq" id="WP_184194475.1">
    <property type="nucleotide sequence ID" value="NZ_JACHGW010000002.1"/>
</dbReference>
<protein>
    <submittedName>
        <fullName evidence="1">Uncharacterized protein</fullName>
    </submittedName>
</protein>
<organism evidence="1 2">
    <name type="scientific">Armatimonas rosea</name>
    <dbReference type="NCBI Taxonomy" id="685828"/>
    <lineage>
        <taxon>Bacteria</taxon>
        <taxon>Bacillati</taxon>
        <taxon>Armatimonadota</taxon>
        <taxon>Armatimonadia</taxon>
        <taxon>Armatimonadales</taxon>
        <taxon>Armatimonadaceae</taxon>
        <taxon>Armatimonas</taxon>
    </lineage>
</organism>
<reference evidence="1 2" key="1">
    <citation type="submission" date="2020-08" db="EMBL/GenBank/DDBJ databases">
        <title>Genomic Encyclopedia of Type Strains, Phase IV (KMG-IV): sequencing the most valuable type-strain genomes for metagenomic binning, comparative biology and taxonomic classification.</title>
        <authorList>
            <person name="Goeker M."/>
        </authorList>
    </citation>
    <scope>NUCLEOTIDE SEQUENCE [LARGE SCALE GENOMIC DNA]</scope>
    <source>
        <strain evidence="1 2">DSM 23562</strain>
    </source>
</reference>
<dbReference type="AlphaFoldDB" id="A0A7W9SNX9"/>
<gene>
    <name evidence="1" type="ORF">HNQ39_001918</name>
</gene>
<name>A0A7W9SNX9_ARMRO</name>
<sequence>MKPPSFSLAGVPYFHRWSQGDQHEYTPKDQEDLEKWIDMVTLVVYPKVTDPQGLAMRANTLLDNYQATKSAKVVVLKTSSVPATKAKPAEHLVVALLATDAFLELAFTRFRLRKRVGGSVVYSRRFYGTDVSEAATAWLKKNGPATEKALLAWDAMPPPLAPK</sequence>
<keyword evidence="2" id="KW-1185">Reference proteome</keyword>
<dbReference type="EMBL" id="JACHGW010000002">
    <property type="protein sequence ID" value="MBB6050127.1"/>
    <property type="molecule type" value="Genomic_DNA"/>
</dbReference>
<comment type="caution">
    <text evidence="1">The sequence shown here is derived from an EMBL/GenBank/DDBJ whole genome shotgun (WGS) entry which is preliminary data.</text>
</comment>
<evidence type="ECO:0000313" key="1">
    <source>
        <dbReference type="EMBL" id="MBB6050127.1"/>
    </source>
</evidence>
<dbReference type="Proteomes" id="UP000520814">
    <property type="component" value="Unassembled WGS sequence"/>
</dbReference>
<proteinExistence type="predicted"/>
<evidence type="ECO:0000313" key="2">
    <source>
        <dbReference type="Proteomes" id="UP000520814"/>
    </source>
</evidence>
<accession>A0A7W9SNX9</accession>